<dbReference type="SUPFAM" id="SSF54001">
    <property type="entry name" value="Cysteine proteinases"/>
    <property type="match status" value="1"/>
</dbReference>
<dbReference type="InterPro" id="IPR038765">
    <property type="entry name" value="Papain-like_cys_pep_sf"/>
</dbReference>
<keyword evidence="4" id="KW-0788">Thiol protease</keyword>
<dbReference type="Proteomes" id="UP000799049">
    <property type="component" value="Unassembled WGS sequence"/>
</dbReference>
<feature type="domain" description="Ubiquitin-like protease family profile" evidence="5">
    <location>
        <begin position="16"/>
        <end position="186"/>
    </location>
</feature>
<evidence type="ECO:0000256" key="1">
    <source>
        <dbReference type="ARBA" id="ARBA00005234"/>
    </source>
</evidence>
<dbReference type="PANTHER" id="PTHR46468:SF1">
    <property type="entry name" value="SENTRIN-SPECIFIC PROTEASE 8"/>
    <property type="match status" value="1"/>
</dbReference>
<dbReference type="GO" id="GO:0000338">
    <property type="term" value="P:protein deneddylation"/>
    <property type="evidence" value="ECO:0007669"/>
    <property type="project" value="TreeGrafter"/>
</dbReference>
<dbReference type="GO" id="GO:0006508">
    <property type="term" value="P:proteolysis"/>
    <property type="evidence" value="ECO:0007669"/>
    <property type="project" value="UniProtKB-KW"/>
</dbReference>
<dbReference type="GO" id="GO:0008234">
    <property type="term" value="F:cysteine-type peptidase activity"/>
    <property type="evidence" value="ECO:0007669"/>
    <property type="project" value="UniProtKB-KW"/>
</dbReference>
<name>A0A8K0AI59_ANDGO</name>
<evidence type="ECO:0000256" key="4">
    <source>
        <dbReference type="ARBA" id="ARBA00022807"/>
    </source>
</evidence>
<accession>A0A8K0AI59</accession>
<comment type="similarity">
    <text evidence="1">Belongs to the peptidase C48 family.</text>
</comment>
<dbReference type="Gene3D" id="3.40.395.10">
    <property type="entry name" value="Adenoviral Proteinase, Chain A"/>
    <property type="match status" value="1"/>
</dbReference>
<keyword evidence="3" id="KW-0378">Hydrolase</keyword>
<organism evidence="6 7">
    <name type="scientific">Andalucia godoyi</name>
    <name type="common">Flagellate</name>
    <dbReference type="NCBI Taxonomy" id="505711"/>
    <lineage>
        <taxon>Eukaryota</taxon>
        <taxon>Discoba</taxon>
        <taxon>Jakobida</taxon>
        <taxon>Andalucina</taxon>
        <taxon>Andaluciidae</taxon>
        <taxon>Andalucia</taxon>
    </lineage>
</organism>
<sequence>MPKLNSTTRILRYHGASLRASDRGILESATAWFNDRVLAFGLEAIAHASPIAPYAESIAFLEPSASFMFSFLDCESVKLQISPLNLGDMSFVIVPVNDNEDLELANGGSHWSLLALNCKTHTFSYFDSGYGTTNERIARSLARVLHTILFQNDAGPSVQFVVCDDCAKQENSFDCGLHLINNALAYLANECSLAAIAPSARFTRKSLLQILDDQAELVLLEE</sequence>
<evidence type="ECO:0000256" key="2">
    <source>
        <dbReference type="ARBA" id="ARBA00022670"/>
    </source>
</evidence>
<dbReference type="InterPro" id="IPR044613">
    <property type="entry name" value="Nep1/2-like"/>
</dbReference>
<evidence type="ECO:0000313" key="7">
    <source>
        <dbReference type="Proteomes" id="UP000799049"/>
    </source>
</evidence>
<dbReference type="EMBL" id="VRVR01000005">
    <property type="protein sequence ID" value="KAF0853014.1"/>
    <property type="molecule type" value="Genomic_DNA"/>
</dbReference>
<dbReference type="GO" id="GO:0019784">
    <property type="term" value="F:deNEDDylase activity"/>
    <property type="evidence" value="ECO:0007669"/>
    <property type="project" value="InterPro"/>
</dbReference>
<dbReference type="PROSITE" id="PS50600">
    <property type="entry name" value="ULP_PROTEASE"/>
    <property type="match status" value="1"/>
</dbReference>
<dbReference type="AlphaFoldDB" id="A0A8K0AI59"/>
<dbReference type="OrthoDB" id="5065855at2759"/>
<dbReference type="InterPro" id="IPR003653">
    <property type="entry name" value="Peptidase_C48_C"/>
</dbReference>
<proteinExistence type="inferred from homology"/>
<evidence type="ECO:0000313" key="6">
    <source>
        <dbReference type="EMBL" id="KAF0853014.1"/>
    </source>
</evidence>
<evidence type="ECO:0000256" key="3">
    <source>
        <dbReference type="ARBA" id="ARBA00022801"/>
    </source>
</evidence>
<gene>
    <name evidence="6" type="ORF">ANDGO_02119</name>
</gene>
<evidence type="ECO:0000259" key="5">
    <source>
        <dbReference type="PROSITE" id="PS50600"/>
    </source>
</evidence>
<comment type="caution">
    <text evidence="6">The sequence shown here is derived from an EMBL/GenBank/DDBJ whole genome shotgun (WGS) entry which is preliminary data.</text>
</comment>
<keyword evidence="2 6" id="KW-0645">Protease</keyword>
<protein>
    <submittedName>
        <fullName evidence="6">Mitochondrial Ulp1 protease family protein (Possible sentrin-specific protease)</fullName>
    </submittedName>
</protein>
<keyword evidence="7" id="KW-1185">Reference proteome</keyword>
<reference evidence="6" key="1">
    <citation type="submission" date="2019-09" db="EMBL/GenBank/DDBJ databases">
        <title>The Mitochondrial Proteome of the Jakobid, Andalucia godoyi, a Protist With the Most Gene-Rich and Bacteria-Like Mitochondrial Genome.</title>
        <authorList>
            <person name="Gray M.W."/>
            <person name="Burger G."/>
            <person name="Derelle R."/>
            <person name="Klimes V."/>
            <person name="Leger M."/>
            <person name="Sarrasin M."/>
            <person name="Vlcek C."/>
            <person name="Roger A.J."/>
            <person name="Elias M."/>
            <person name="Lang B.F."/>
        </authorList>
    </citation>
    <scope>NUCLEOTIDE SEQUENCE</scope>
    <source>
        <strain evidence="6">And28</strain>
    </source>
</reference>
<dbReference type="Pfam" id="PF02902">
    <property type="entry name" value="Peptidase_C48"/>
    <property type="match status" value="1"/>
</dbReference>
<dbReference type="PANTHER" id="PTHR46468">
    <property type="entry name" value="SENTRIN-SPECIFIC PROTEASE 8"/>
    <property type="match status" value="1"/>
</dbReference>